<reference evidence="2 3" key="1">
    <citation type="journal article" date="2021" name="Genome Biol. Evol.">
        <title>Complete Genome Sequencing of a Novel Gloeobacter Species from a Waterfall Cave in Mexico.</title>
        <authorList>
            <person name="Saw J.H."/>
            <person name="Cardona T."/>
            <person name="Montejano G."/>
        </authorList>
    </citation>
    <scope>NUCLEOTIDE SEQUENCE [LARGE SCALE GENOMIC DNA]</scope>
    <source>
        <strain evidence="2">MG652769</strain>
    </source>
</reference>
<organism evidence="2 3">
    <name type="scientific">Gloeobacter morelensis MG652769</name>
    <dbReference type="NCBI Taxonomy" id="2781736"/>
    <lineage>
        <taxon>Bacteria</taxon>
        <taxon>Bacillati</taxon>
        <taxon>Cyanobacteriota</taxon>
        <taxon>Cyanophyceae</taxon>
        <taxon>Gloeobacterales</taxon>
        <taxon>Gloeobacteraceae</taxon>
        <taxon>Gloeobacter</taxon>
        <taxon>Gloeobacter morelensis</taxon>
    </lineage>
</organism>
<proteinExistence type="predicted"/>
<evidence type="ECO:0000256" key="1">
    <source>
        <dbReference type="SAM" id="Phobius"/>
    </source>
</evidence>
<keyword evidence="1" id="KW-0472">Membrane</keyword>
<dbReference type="Proteomes" id="UP001054846">
    <property type="component" value="Chromosome"/>
</dbReference>
<sequence>MADIEKPNATVGTTRETPAHLGRSFGGLLKKVIAVNLVAALVPMLLGAPLSASGLAGLALELAVSLIYSNSIGLPVGITLWRLGPRLSPWPFPLNLVVLLPAILAVTALGCLMAIALLVVLNP</sequence>
<name>A0ABY3PIE9_9CYAN</name>
<dbReference type="RefSeq" id="WP_230840314.1">
    <property type="nucleotide sequence ID" value="NZ_CP063845.1"/>
</dbReference>
<gene>
    <name evidence="2" type="ORF">ISF26_16090</name>
</gene>
<evidence type="ECO:0000313" key="3">
    <source>
        <dbReference type="Proteomes" id="UP001054846"/>
    </source>
</evidence>
<keyword evidence="3" id="KW-1185">Reference proteome</keyword>
<feature type="transmembrane region" description="Helical" evidence="1">
    <location>
        <begin position="66"/>
        <end position="84"/>
    </location>
</feature>
<feature type="transmembrane region" description="Helical" evidence="1">
    <location>
        <begin position="33"/>
        <end position="60"/>
    </location>
</feature>
<evidence type="ECO:0000313" key="2">
    <source>
        <dbReference type="EMBL" id="UFP93312.1"/>
    </source>
</evidence>
<accession>A0ABY3PIE9</accession>
<keyword evidence="1" id="KW-1133">Transmembrane helix</keyword>
<feature type="transmembrane region" description="Helical" evidence="1">
    <location>
        <begin position="96"/>
        <end position="121"/>
    </location>
</feature>
<protein>
    <submittedName>
        <fullName evidence="2">Uncharacterized protein</fullName>
    </submittedName>
</protein>
<dbReference type="EMBL" id="CP063845">
    <property type="protein sequence ID" value="UFP93312.1"/>
    <property type="molecule type" value="Genomic_DNA"/>
</dbReference>
<keyword evidence="1" id="KW-0812">Transmembrane</keyword>